<dbReference type="RefSeq" id="WP_281816414.1">
    <property type="nucleotide sequence ID" value="NZ_BRLB01000008.1"/>
</dbReference>
<evidence type="ECO:0000259" key="3">
    <source>
        <dbReference type="PROSITE" id="PS51272"/>
    </source>
</evidence>
<dbReference type="Pfam" id="PF00395">
    <property type="entry name" value="SLH"/>
    <property type="match status" value="1"/>
</dbReference>
<dbReference type="PANTHER" id="PTHR31157:SF1">
    <property type="entry name" value="SCP DOMAIN-CONTAINING PROTEIN"/>
    <property type="match status" value="1"/>
</dbReference>
<dbReference type="AlphaFoldDB" id="A0A9W5YAF3"/>
<accession>A0A9W5YAF3</accession>
<feature type="signal peptide" evidence="2">
    <location>
        <begin position="1"/>
        <end position="25"/>
    </location>
</feature>
<protein>
    <recommendedName>
        <fullName evidence="3">SLH domain-containing protein</fullName>
    </recommendedName>
</protein>
<proteinExistence type="predicted"/>
<feature type="chain" id="PRO_5040992224" description="SLH domain-containing protein" evidence="2">
    <location>
        <begin position="26"/>
        <end position="443"/>
    </location>
</feature>
<dbReference type="InterPro" id="IPR001119">
    <property type="entry name" value="SLH_dom"/>
</dbReference>
<feature type="domain" description="SLH" evidence="3">
    <location>
        <begin position="316"/>
        <end position="379"/>
    </location>
</feature>
<keyword evidence="5" id="KW-1185">Reference proteome</keyword>
<keyword evidence="1" id="KW-0677">Repeat</keyword>
<dbReference type="PANTHER" id="PTHR31157">
    <property type="entry name" value="SCP DOMAIN-CONTAINING PROTEIN"/>
    <property type="match status" value="1"/>
</dbReference>
<organism evidence="4 5">
    <name type="scientific">Vallitalea longa</name>
    <dbReference type="NCBI Taxonomy" id="2936439"/>
    <lineage>
        <taxon>Bacteria</taxon>
        <taxon>Bacillati</taxon>
        <taxon>Bacillota</taxon>
        <taxon>Clostridia</taxon>
        <taxon>Lachnospirales</taxon>
        <taxon>Vallitaleaceae</taxon>
        <taxon>Vallitalea</taxon>
    </lineage>
</organism>
<keyword evidence="2" id="KW-0732">Signal</keyword>
<evidence type="ECO:0000256" key="1">
    <source>
        <dbReference type="ARBA" id="ARBA00022737"/>
    </source>
</evidence>
<dbReference type="EMBL" id="BRLB01000008">
    <property type="protein sequence ID" value="GKX30325.1"/>
    <property type="molecule type" value="Genomic_DNA"/>
</dbReference>
<evidence type="ECO:0000256" key="2">
    <source>
        <dbReference type="SAM" id="SignalP"/>
    </source>
</evidence>
<reference evidence="4" key="1">
    <citation type="submission" date="2022-06" db="EMBL/GenBank/DDBJ databases">
        <title>Vallitalea longa sp. nov., an anaerobic bacterium isolated from marine sediment.</title>
        <authorList>
            <person name="Hirano S."/>
            <person name="Terahara T."/>
            <person name="Mori K."/>
            <person name="Hamada M."/>
            <person name="Matsumoto R."/>
            <person name="Kobayashi T."/>
        </authorList>
    </citation>
    <scope>NUCLEOTIDE SEQUENCE</scope>
    <source>
        <strain evidence="4">SH18-1</strain>
    </source>
</reference>
<dbReference type="InterPro" id="IPR014044">
    <property type="entry name" value="CAP_dom"/>
</dbReference>
<gene>
    <name evidence="4" type="ORF">SH1V18_28050</name>
</gene>
<name>A0A9W5YAF3_9FIRM</name>
<evidence type="ECO:0000313" key="4">
    <source>
        <dbReference type="EMBL" id="GKX30325.1"/>
    </source>
</evidence>
<comment type="caution">
    <text evidence="4">The sequence shown here is derived from an EMBL/GenBank/DDBJ whole genome shotgun (WGS) entry which is preliminary data.</text>
</comment>
<dbReference type="InterPro" id="IPR035940">
    <property type="entry name" value="CAP_sf"/>
</dbReference>
<dbReference type="CDD" id="cd05379">
    <property type="entry name" value="CAP_bacterial"/>
    <property type="match status" value="1"/>
</dbReference>
<sequence length="443" mass="52582">MNKNIKKIVCLILFISTICNINIYASEQKPDEAIKYINDIRQNMNIRPVENNKQLESSASNHSKYMCINESFSLIEESRNKFYRGRYSLDRASYYSYFNPYITEFISNDFDSYKNGVIDLINNPYSRISFLDPLYQHIGMGKYEKMYTYDLGGKSRDTNRKIIIYPYDKMLDVPISWKNNYMINPYRKINGEYNDVGLPITLSYYSDTQKIRRIYNNNIEVVNKDNGSKVKVKVILPQDDKYLDKSLIILPLEKLEYDANYEVNINVNFIFQNSTSVSENRKYKINFRTEQKDKLIDRAEFTEYLVKALDIKLLEPRKVFKDVDVNSYYAKYIYTAYKKNLVSGFGDNTFLPLKNITKEQVYTLLIRSYEQEKGEIKLNNYKPYSYNYYNVSSWAVSYIRKAEKIGLLDTVKSNELKEEITEEEYKRIIKKFQEIYNGKKDIN</sequence>
<dbReference type="Gene3D" id="3.40.33.10">
    <property type="entry name" value="CAP"/>
    <property type="match status" value="1"/>
</dbReference>
<dbReference type="PROSITE" id="PS51272">
    <property type="entry name" value="SLH"/>
    <property type="match status" value="1"/>
</dbReference>
<dbReference type="Proteomes" id="UP001144256">
    <property type="component" value="Unassembled WGS sequence"/>
</dbReference>
<dbReference type="Pfam" id="PF00188">
    <property type="entry name" value="CAP"/>
    <property type="match status" value="1"/>
</dbReference>
<evidence type="ECO:0000313" key="5">
    <source>
        <dbReference type="Proteomes" id="UP001144256"/>
    </source>
</evidence>
<dbReference type="SUPFAM" id="SSF55797">
    <property type="entry name" value="PR-1-like"/>
    <property type="match status" value="1"/>
</dbReference>